<dbReference type="Pfam" id="PF00877">
    <property type="entry name" value="NLPC_P60"/>
    <property type="match status" value="1"/>
</dbReference>
<dbReference type="AlphaFoldDB" id="A0A3Q9FQU5"/>
<dbReference type="Gene3D" id="3.90.1720.10">
    <property type="entry name" value="endopeptidase domain like (from Nostoc punctiforme)"/>
    <property type="match status" value="1"/>
</dbReference>
<dbReference type="SUPFAM" id="SSF54001">
    <property type="entry name" value="Cysteine proteinases"/>
    <property type="match status" value="1"/>
</dbReference>
<dbReference type="PANTHER" id="PTHR47053">
    <property type="entry name" value="MUREIN DD-ENDOPEPTIDASE MEPH-RELATED"/>
    <property type="match status" value="1"/>
</dbReference>
<keyword evidence="7" id="KW-1185">Reference proteome</keyword>
<evidence type="ECO:0000256" key="2">
    <source>
        <dbReference type="ARBA" id="ARBA00022670"/>
    </source>
</evidence>
<keyword evidence="4" id="KW-0788">Thiol protease</keyword>
<proteinExistence type="inferred from homology"/>
<dbReference type="KEGG" id="fll:EI427_13070"/>
<keyword evidence="3" id="KW-0378">Hydrolase</keyword>
<sequence length="223" mass="24863">MYFKLSSPTVFYFLIMKKSTFYISLLFFVLVTTVLQSCQYGKSYTYSTRQDKLQQKKQQRVTALGGGTTSSTQQQDNSTTSQAAAAAAVITTPKNVSNKVEAALKTAWTYEGVKYDYGNMSKKGIDCSGLMCVSWQAANVTLPRASYQQAKEGKYVPFSNLKPGDLVFFSGPGTSNIKHVGMISAVKNGRKYFIHASTSHGVMQSELSDVYWKKYYKLARRLD</sequence>
<dbReference type="Proteomes" id="UP000267268">
    <property type="component" value="Chromosome 1"/>
</dbReference>
<keyword evidence="2" id="KW-0645">Protease</keyword>
<name>A0A3Q9FQU5_9BACT</name>
<dbReference type="EMBL" id="CP034562">
    <property type="protein sequence ID" value="AZQ63136.1"/>
    <property type="molecule type" value="Genomic_DNA"/>
</dbReference>
<reference evidence="6 7" key="1">
    <citation type="submission" date="2018-12" db="EMBL/GenBank/DDBJ databases">
        <title>Flammeovirga pectinis sp. nov., isolated from the gut of the Korean scallop, Patinopecten yessoensis.</title>
        <authorList>
            <person name="Bae J.-W."/>
            <person name="Jeong Y.-S."/>
            <person name="Kang W."/>
        </authorList>
    </citation>
    <scope>NUCLEOTIDE SEQUENCE [LARGE SCALE GENOMIC DNA]</scope>
    <source>
        <strain evidence="6 7">L12M1</strain>
    </source>
</reference>
<evidence type="ECO:0000313" key="6">
    <source>
        <dbReference type="EMBL" id="AZQ63136.1"/>
    </source>
</evidence>
<accession>A0A3Q9FQU5</accession>
<evidence type="ECO:0000256" key="4">
    <source>
        <dbReference type="ARBA" id="ARBA00022807"/>
    </source>
</evidence>
<dbReference type="InterPro" id="IPR051202">
    <property type="entry name" value="Peptidase_C40"/>
</dbReference>
<dbReference type="PROSITE" id="PS51935">
    <property type="entry name" value="NLPC_P60"/>
    <property type="match status" value="1"/>
</dbReference>
<dbReference type="GO" id="GO:0006508">
    <property type="term" value="P:proteolysis"/>
    <property type="evidence" value="ECO:0007669"/>
    <property type="project" value="UniProtKB-KW"/>
</dbReference>
<gene>
    <name evidence="6" type="ORF">EI427_13070</name>
</gene>
<dbReference type="InterPro" id="IPR038765">
    <property type="entry name" value="Papain-like_cys_pep_sf"/>
</dbReference>
<evidence type="ECO:0000256" key="1">
    <source>
        <dbReference type="ARBA" id="ARBA00007074"/>
    </source>
</evidence>
<evidence type="ECO:0000256" key="3">
    <source>
        <dbReference type="ARBA" id="ARBA00022801"/>
    </source>
</evidence>
<evidence type="ECO:0000313" key="7">
    <source>
        <dbReference type="Proteomes" id="UP000267268"/>
    </source>
</evidence>
<feature type="domain" description="NlpC/P60" evidence="5">
    <location>
        <begin position="97"/>
        <end position="223"/>
    </location>
</feature>
<dbReference type="PANTHER" id="PTHR47053:SF1">
    <property type="entry name" value="MUREIN DD-ENDOPEPTIDASE MEPH-RELATED"/>
    <property type="match status" value="1"/>
</dbReference>
<organism evidence="6 7">
    <name type="scientific">Flammeovirga pectinis</name>
    <dbReference type="NCBI Taxonomy" id="2494373"/>
    <lineage>
        <taxon>Bacteria</taxon>
        <taxon>Pseudomonadati</taxon>
        <taxon>Bacteroidota</taxon>
        <taxon>Cytophagia</taxon>
        <taxon>Cytophagales</taxon>
        <taxon>Flammeovirgaceae</taxon>
        <taxon>Flammeovirga</taxon>
    </lineage>
</organism>
<dbReference type="GO" id="GO:0008234">
    <property type="term" value="F:cysteine-type peptidase activity"/>
    <property type="evidence" value="ECO:0007669"/>
    <property type="project" value="UniProtKB-KW"/>
</dbReference>
<dbReference type="OrthoDB" id="9807055at2"/>
<protein>
    <submittedName>
        <fullName evidence="6">NlpC/P60 family protein</fullName>
    </submittedName>
</protein>
<dbReference type="InterPro" id="IPR000064">
    <property type="entry name" value="NLP_P60_dom"/>
</dbReference>
<evidence type="ECO:0000259" key="5">
    <source>
        <dbReference type="PROSITE" id="PS51935"/>
    </source>
</evidence>
<comment type="similarity">
    <text evidence="1">Belongs to the peptidase C40 family.</text>
</comment>